<organism evidence="4 5">
    <name type="scientific">Kitasatospora herbaricolor</name>
    <dbReference type="NCBI Taxonomy" id="68217"/>
    <lineage>
        <taxon>Bacteria</taxon>
        <taxon>Bacillati</taxon>
        <taxon>Actinomycetota</taxon>
        <taxon>Actinomycetes</taxon>
        <taxon>Kitasatosporales</taxon>
        <taxon>Streptomycetaceae</taxon>
        <taxon>Kitasatospora</taxon>
    </lineage>
</organism>
<dbReference type="Gene3D" id="3.90.25.10">
    <property type="entry name" value="UDP-galactose 4-epimerase, domain 1"/>
    <property type="match status" value="1"/>
</dbReference>
<accession>A0ABZ1W1Z7</accession>
<keyword evidence="5" id="KW-1185">Reference proteome</keyword>
<dbReference type="SUPFAM" id="SSF51735">
    <property type="entry name" value="NAD(P)-binding Rossmann-fold domains"/>
    <property type="match status" value="1"/>
</dbReference>
<dbReference type="Proteomes" id="UP001432014">
    <property type="component" value="Chromosome"/>
</dbReference>
<dbReference type="Gene3D" id="3.40.50.720">
    <property type="entry name" value="NAD(P)-binding Rossmann-like Domain"/>
    <property type="match status" value="1"/>
</dbReference>
<feature type="domain" description="NmrA-like" evidence="3">
    <location>
        <begin position="3"/>
        <end position="303"/>
    </location>
</feature>
<sequence length="322" mass="34717">MAEKKIITVFGATGAQGGGLARAILADPSGEFAVRVVTRDPDTDRAKALERLGAEVVRADMDDPDTLGPALEGAYGAYLVTNFWEHMSAEREKAQAAALATATGHAGLQHAVWSTLEDTRECIPLDDDRMPTLQGSYKVPHFDGKAEADHYFTDAGVPTTFLRTTFYWENLLGAFVPQRGADGTLRIIFPMGTHRLSGIAVDDIGRTALAVLKRGTDLIGATVSIAGEHLRLADMAEALTEAVGEPVKYLPPTPDAFRALGFPGADESGNMFQYYADCEERFTAARDLAAVRELNPELQTFATWLSAHRDELRTAWSASGSG</sequence>
<dbReference type="PANTHER" id="PTHR42748:SF7">
    <property type="entry name" value="NMRA LIKE REDOX SENSOR 1-RELATED"/>
    <property type="match status" value="1"/>
</dbReference>
<keyword evidence="2" id="KW-0521">NADP</keyword>
<dbReference type="RefSeq" id="WP_329500623.1">
    <property type="nucleotide sequence ID" value="NZ_CP108460.1"/>
</dbReference>
<dbReference type="EMBL" id="CP108482">
    <property type="protein sequence ID" value="WUS54850.1"/>
    <property type="molecule type" value="Genomic_DNA"/>
</dbReference>
<dbReference type="Pfam" id="PF05368">
    <property type="entry name" value="NmrA"/>
    <property type="match status" value="1"/>
</dbReference>
<dbReference type="PANTHER" id="PTHR42748">
    <property type="entry name" value="NITROGEN METABOLITE REPRESSION PROTEIN NMRA FAMILY MEMBER"/>
    <property type="match status" value="1"/>
</dbReference>
<dbReference type="InterPro" id="IPR008030">
    <property type="entry name" value="NmrA-like"/>
</dbReference>
<evidence type="ECO:0000259" key="3">
    <source>
        <dbReference type="Pfam" id="PF05368"/>
    </source>
</evidence>
<comment type="similarity">
    <text evidence="1">Belongs to the NmrA-type oxidoreductase family.</text>
</comment>
<evidence type="ECO:0000313" key="4">
    <source>
        <dbReference type="EMBL" id="WUS54850.1"/>
    </source>
</evidence>
<protein>
    <submittedName>
        <fullName evidence="4">NmrA/HSCARG family protein</fullName>
    </submittedName>
</protein>
<evidence type="ECO:0000313" key="5">
    <source>
        <dbReference type="Proteomes" id="UP001432014"/>
    </source>
</evidence>
<gene>
    <name evidence="4" type="ORF">OG469_04580</name>
</gene>
<dbReference type="InterPro" id="IPR036291">
    <property type="entry name" value="NAD(P)-bd_dom_sf"/>
</dbReference>
<evidence type="ECO:0000256" key="1">
    <source>
        <dbReference type="ARBA" id="ARBA00006328"/>
    </source>
</evidence>
<name>A0ABZ1W1Z7_9ACTN</name>
<dbReference type="InterPro" id="IPR051164">
    <property type="entry name" value="NmrA-like_oxidored"/>
</dbReference>
<evidence type="ECO:0000256" key="2">
    <source>
        <dbReference type="ARBA" id="ARBA00022857"/>
    </source>
</evidence>
<dbReference type="CDD" id="cd05251">
    <property type="entry name" value="NmrA_like_SDR_a"/>
    <property type="match status" value="1"/>
</dbReference>
<proteinExistence type="inferred from homology"/>
<reference evidence="4 5" key="1">
    <citation type="submission" date="2022-10" db="EMBL/GenBank/DDBJ databases">
        <title>The complete genomes of actinobacterial strains from the NBC collection.</title>
        <authorList>
            <person name="Joergensen T.S."/>
            <person name="Alvarez Arevalo M."/>
            <person name="Sterndorff E.B."/>
            <person name="Faurdal D."/>
            <person name="Vuksanovic O."/>
            <person name="Mourched A.-S."/>
            <person name="Charusanti P."/>
            <person name="Shaw S."/>
            <person name="Blin K."/>
            <person name="Weber T."/>
        </authorList>
    </citation>
    <scope>NUCLEOTIDE SEQUENCE [LARGE SCALE GENOMIC DNA]</scope>
    <source>
        <strain evidence="4 5">NBC_01247</strain>
    </source>
</reference>